<feature type="chain" id="PRO_5017931380" evidence="1">
    <location>
        <begin position="23"/>
        <end position="75"/>
    </location>
</feature>
<evidence type="ECO:0000313" key="2">
    <source>
        <dbReference type="EMBL" id="VDM83408.1"/>
    </source>
</evidence>
<dbReference type="OrthoDB" id="5804495at2759"/>
<name>A0A3P7LWE0_STRVU</name>
<dbReference type="EMBL" id="UYYB01122929">
    <property type="protein sequence ID" value="VDM83408.1"/>
    <property type="molecule type" value="Genomic_DNA"/>
</dbReference>
<protein>
    <submittedName>
        <fullName evidence="2">Uncharacterized protein</fullName>
    </submittedName>
</protein>
<proteinExistence type="predicted"/>
<keyword evidence="3" id="KW-1185">Reference proteome</keyword>
<evidence type="ECO:0000313" key="3">
    <source>
        <dbReference type="Proteomes" id="UP000270094"/>
    </source>
</evidence>
<keyword evidence="1" id="KW-0732">Signal</keyword>
<feature type="signal peptide" evidence="1">
    <location>
        <begin position="1"/>
        <end position="22"/>
    </location>
</feature>
<sequence length="75" mass="9138">MPRFWWFLCLLLIASLCATSQSQIIDKRRIGMRLPNMLHYKPTSIEKRRIGMRLPNIIYLRSEPEKKEHWEYDAF</sequence>
<accession>A0A3P7LWE0</accession>
<dbReference type="Proteomes" id="UP000270094">
    <property type="component" value="Unassembled WGS sequence"/>
</dbReference>
<reference evidence="2 3" key="1">
    <citation type="submission" date="2018-11" db="EMBL/GenBank/DDBJ databases">
        <authorList>
            <consortium name="Pathogen Informatics"/>
        </authorList>
    </citation>
    <scope>NUCLEOTIDE SEQUENCE [LARGE SCALE GENOMIC DNA]</scope>
</reference>
<evidence type="ECO:0000256" key="1">
    <source>
        <dbReference type="SAM" id="SignalP"/>
    </source>
</evidence>
<organism evidence="2 3">
    <name type="scientific">Strongylus vulgaris</name>
    <name type="common">Blood worm</name>
    <dbReference type="NCBI Taxonomy" id="40348"/>
    <lineage>
        <taxon>Eukaryota</taxon>
        <taxon>Metazoa</taxon>
        <taxon>Ecdysozoa</taxon>
        <taxon>Nematoda</taxon>
        <taxon>Chromadorea</taxon>
        <taxon>Rhabditida</taxon>
        <taxon>Rhabditina</taxon>
        <taxon>Rhabditomorpha</taxon>
        <taxon>Strongyloidea</taxon>
        <taxon>Strongylidae</taxon>
        <taxon>Strongylus</taxon>
    </lineage>
</organism>
<dbReference type="AlphaFoldDB" id="A0A3P7LWE0"/>
<gene>
    <name evidence="2" type="ORF">SVUK_LOCUS18406</name>
</gene>